<keyword evidence="2 8" id="KW-0540">Nuclease</keyword>
<protein>
    <recommendedName>
        <fullName evidence="8 9">3'-5' exonuclease DinG</fullName>
        <ecNumber evidence="8 9">3.1.-.-</ecNumber>
    </recommendedName>
</protein>
<keyword evidence="5 8" id="KW-0269">Exonuclease</keyword>
<comment type="catalytic activity">
    <reaction evidence="7">
        <text>ATP + H2O = ADP + phosphate + H(+)</text>
        <dbReference type="Rhea" id="RHEA:13065"/>
        <dbReference type="ChEBI" id="CHEBI:15377"/>
        <dbReference type="ChEBI" id="CHEBI:15378"/>
        <dbReference type="ChEBI" id="CHEBI:30616"/>
        <dbReference type="ChEBI" id="CHEBI:43474"/>
        <dbReference type="ChEBI" id="CHEBI:456216"/>
        <dbReference type="EC" id="5.6.2.3"/>
    </reaction>
</comment>
<dbReference type="InterPro" id="IPR014013">
    <property type="entry name" value="Helic_SF1/SF2_ATP-bd_DinG/Rad3"/>
</dbReference>
<organism evidence="12 13">
    <name type="scientific">Jeotgalibacillus marinus</name>
    <dbReference type="NCBI Taxonomy" id="86667"/>
    <lineage>
        <taxon>Bacteria</taxon>
        <taxon>Bacillati</taxon>
        <taxon>Bacillota</taxon>
        <taxon>Bacilli</taxon>
        <taxon>Bacillales</taxon>
        <taxon>Caryophanaceae</taxon>
        <taxon>Jeotgalibacillus</taxon>
    </lineage>
</organism>
<dbReference type="InterPro" id="IPR011545">
    <property type="entry name" value="DEAD/DEAH_box_helicase_dom"/>
</dbReference>
<dbReference type="SUPFAM" id="SSF52540">
    <property type="entry name" value="P-loop containing nucleoside triphosphate hydrolases"/>
    <property type="match status" value="2"/>
</dbReference>
<evidence type="ECO:0000259" key="10">
    <source>
        <dbReference type="PROSITE" id="PS51192"/>
    </source>
</evidence>
<dbReference type="InterPro" id="IPR045028">
    <property type="entry name" value="DinG/Rad3-like"/>
</dbReference>
<dbReference type="Pfam" id="PF13307">
    <property type="entry name" value="Helicase_C_2"/>
    <property type="match status" value="1"/>
</dbReference>
<dbReference type="SMART" id="SM00479">
    <property type="entry name" value="EXOIII"/>
    <property type="match status" value="1"/>
</dbReference>
<reference evidence="12 13" key="1">
    <citation type="journal article" date="1979" name="Int. J. Syst. Evol. Microbiol.">
        <title>Bacillus globisporus subsp. marinus subsp. nov.</title>
        <authorList>
            <person name="Liu H."/>
        </authorList>
    </citation>
    <scope>NUCLEOTIDE SEQUENCE [LARGE SCALE GENOMIC DNA]</scope>
    <source>
        <strain evidence="12 13">DSM 1297</strain>
    </source>
</reference>
<dbReference type="Gene3D" id="3.40.50.300">
    <property type="entry name" value="P-loop containing nucleotide triphosphate hydrolases"/>
    <property type="match status" value="2"/>
</dbReference>
<feature type="domain" description="Helicase ATP-binding" evidence="10">
    <location>
        <begin position="267"/>
        <end position="495"/>
    </location>
</feature>
<keyword evidence="4 8" id="KW-0378">Hydrolase</keyword>
<dbReference type="InterPro" id="IPR013520">
    <property type="entry name" value="Ribonucl_H"/>
</dbReference>
<keyword evidence="3 8" id="KW-0547">Nucleotide-binding</keyword>
<evidence type="ECO:0000256" key="7">
    <source>
        <dbReference type="ARBA" id="ARBA00048954"/>
    </source>
</evidence>
<feature type="short sequence motif" description="DEAH box" evidence="8">
    <location>
        <begin position="458"/>
        <end position="461"/>
    </location>
</feature>
<dbReference type="GO" id="GO:0003678">
    <property type="term" value="F:DNA helicase activity"/>
    <property type="evidence" value="ECO:0007669"/>
    <property type="project" value="UniProtKB-EC"/>
</dbReference>
<evidence type="ECO:0000256" key="1">
    <source>
        <dbReference type="ARBA" id="ARBA00001966"/>
    </source>
</evidence>
<dbReference type="InterPro" id="IPR006555">
    <property type="entry name" value="ATP-dep_Helicase_C"/>
</dbReference>
<evidence type="ECO:0000259" key="11">
    <source>
        <dbReference type="PROSITE" id="PS51193"/>
    </source>
</evidence>
<dbReference type="NCBIfam" id="TIGR00573">
    <property type="entry name" value="dnaq"/>
    <property type="match status" value="1"/>
</dbReference>
<dbReference type="NCBIfam" id="TIGR01407">
    <property type="entry name" value="dinG_rel"/>
    <property type="match status" value="1"/>
</dbReference>
<evidence type="ECO:0000313" key="12">
    <source>
        <dbReference type="EMBL" id="MEW9500184.1"/>
    </source>
</evidence>
<dbReference type="InterPro" id="IPR036397">
    <property type="entry name" value="RNaseH_sf"/>
</dbReference>
<keyword evidence="13" id="KW-1185">Reference proteome</keyword>
<dbReference type="EC" id="3.1.-.-" evidence="8 9"/>
<comment type="similarity">
    <text evidence="8 9">Belongs to the helicase family. DinG subfamily. Type 2 sub-subfamily.</text>
</comment>
<feature type="binding site" evidence="8">
    <location>
        <begin position="280"/>
        <end position="287"/>
    </location>
    <ligand>
        <name>ATP</name>
        <dbReference type="ChEBI" id="CHEBI:30616"/>
    </ligand>
</feature>
<sequence length="928" mass="106145">MLNNKMAVVDIETTGNAAKKGDRIMQIAIVLIENNEIVDTYSSYVNPQQPIPPFIVELTGITNQMVKEAPLFHLIAPEIKKRLEGAVFVAHNVHFDLPFIQTEMQEAEFPEWQGSIIDTVELARILLPTTDSFKLTELTAQFALSHDRPHQADSDALATAHLLIQFIDKLNELPLVTIEKMQHLAVHLKSDIALLLTSMIRGKRKNICNLREDIEVVRGIALKKDPLLNDKEKYSETKEMKVQSILQKAFPHYEKREAQLDMMNQVDESLQKGIHLAVEAGTGVGKSMAYILPAVKYAKKGNRVVISTQTVQLQQQILQKEARLIEQQLDGDIQFALLKGRRHYLHLFKFEQALAEDEAQYDVILTKMQLLTWLTETSNGDVDELNLTSGGRLFWNRIRHDGWFLGEENDPWKEKDFYLRALNKANNAQIVITNHSMLVHDTNRKQPLIPKHDYLVIDEAHHFEDTCRRQWGQQLDYMNLKYTIGQLGGDNQDLLVGRLSKLLDQLNESKNSKKMTDEFICDLSAEADASFQQLSSLLKSSSSVRHGTQKYTLQLTQDVKSSSYWKGVGYAFERLLSHMKQVDRVLQHNLDLAKKSTKKLTDAKKALTEEIYSFLLVWSEWMDAIRLFFLKNEEDRVMWLEGDLRSLPGSLTLTSRSIHVQQEINDHFFTQKRSVILTSATLTVDGSFQFFLSGLGVDKATINCVIHPSPFDYKQSVRLMVPKDLPDIKSVSQEEYVEMVTDHLIAMGQATKGRMLVLFTSHEMLRHTYELMKDSGLMEDFVLMAQGITNGSRTKLTRNFQRFDKAILFGTSSFWEGIDIPGEDLSCLVMVRLPFSPPDEPLTKAQSDEVKHNGGNPFLEVSLPKAVIRFRQGFGRLIRHEQDRGLIVVFDRRLIMTSYGDHFLSSIPSIPIEERELNSIVKEIDHWL</sequence>
<evidence type="ECO:0000313" key="13">
    <source>
        <dbReference type="Proteomes" id="UP001556040"/>
    </source>
</evidence>
<dbReference type="EMBL" id="JBFMIA010000001">
    <property type="protein sequence ID" value="MEW9500184.1"/>
    <property type="molecule type" value="Genomic_DNA"/>
</dbReference>
<dbReference type="Gene3D" id="3.30.420.10">
    <property type="entry name" value="Ribonuclease H-like superfamily/Ribonuclease H"/>
    <property type="match status" value="1"/>
</dbReference>
<evidence type="ECO:0000256" key="8">
    <source>
        <dbReference type="HAMAP-Rule" id="MF_02206"/>
    </source>
</evidence>
<dbReference type="Pfam" id="PF00929">
    <property type="entry name" value="RNase_T"/>
    <property type="match status" value="1"/>
</dbReference>
<dbReference type="PANTHER" id="PTHR11472">
    <property type="entry name" value="DNA REPAIR DEAD HELICASE RAD3/XP-D SUBFAMILY MEMBER"/>
    <property type="match status" value="1"/>
</dbReference>
<comment type="function">
    <text evidence="8 9">3'-5' exonuclease.</text>
</comment>
<evidence type="ECO:0000256" key="4">
    <source>
        <dbReference type="ARBA" id="ARBA00022801"/>
    </source>
</evidence>
<comment type="caution">
    <text evidence="12">The sequence shown here is derived from an EMBL/GenBank/DDBJ whole genome shotgun (WGS) entry which is preliminary data.</text>
</comment>
<dbReference type="InterPro" id="IPR012337">
    <property type="entry name" value="RNaseH-like_sf"/>
</dbReference>
<proteinExistence type="inferred from homology"/>
<dbReference type="Proteomes" id="UP001556040">
    <property type="component" value="Unassembled WGS sequence"/>
</dbReference>
<dbReference type="SMART" id="SM00491">
    <property type="entry name" value="HELICc2"/>
    <property type="match status" value="1"/>
</dbReference>
<dbReference type="GO" id="GO:0016787">
    <property type="term" value="F:hydrolase activity"/>
    <property type="evidence" value="ECO:0007669"/>
    <property type="project" value="UniProtKB-KW"/>
</dbReference>
<keyword evidence="12" id="KW-0347">Helicase</keyword>
<accession>A0ABV3PYS9</accession>
<evidence type="ECO:0000256" key="9">
    <source>
        <dbReference type="RuleBase" id="RU364106"/>
    </source>
</evidence>
<evidence type="ECO:0000256" key="6">
    <source>
        <dbReference type="ARBA" id="ARBA00022840"/>
    </source>
</evidence>
<dbReference type="CDD" id="cd06127">
    <property type="entry name" value="DEDDh"/>
    <property type="match status" value="1"/>
</dbReference>
<dbReference type="PANTHER" id="PTHR11472:SF34">
    <property type="entry name" value="REGULATOR OF TELOMERE ELONGATION HELICASE 1"/>
    <property type="match status" value="1"/>
</dbReference>
<dbReference type="InterPro" id="IPR006310">
    <property type="entry name" value="DinG"/>
</dbReference>
<evidence type="ECO:0000256" key="3">
    <source>
        <dbReference type="ARBA" id="ARBA00022741"/>
    </source>
</evidence>
<dbReference type="SUPFAM" id="SSF53098">
    <property type="entry name" value="Ribonuclease H-like"/>
    <property type="match status" value="1"/>
</dbReference>
<dbReference type="InterPro" id="IPR027417">
    <property type="entry name" value="P-loop_NTPase"/>
</dbReference>
<name>A0ABV3PYS9_9BACL</name>
<dbReference type="PROSITE" id="PS51192">
    <property type="entry name" value="HELICASE_ATP_BIND_1"/>
    <property type="match status" value="1"/>
</dbReference>
<dbReference type="InterPro" id="IPR014001">
    <property type="entry name" value="Helicase_ATP-bd"/>
</dbReference>
<dbReference type="HAMAP" id="MF_02206">
    <property type="entry name" value="DinG_exonucl"/>
    <property type="match status" value="1"/>
</dbReference>
<dbReference type="NCBIfam" id="NF005981">
    <property type="entry name" value="PRK08074.1"/>
    <property type="match status" value="1"/>
</dbReference>
<evidence type="ECO:0000256" key="5">
    <source>
        <dbReference type="ARBA" id="ARBA00022839"/>
    </source>
</evidence>
<keyword evidence="6 8" id="KW-0067">ATP-binding</keyword>
<dbReference type="InterPro" id="IPR006054">
    <property type="entry name" value="DnaQ"/>
</dbReference>
<dbReference type="PROSITE" id="PS51193">
    <property type="entry name" value="HELICASE_ATP_BIND_2"/>
    <property type="match status" value="1"/>
</dbReference>
<gene>
    <name evidence="8 9 12" type="primary">dinG</name>
    <name evidence="12" type="ORF">AB1471_00040</name>
</gene>
<evidence type="ECO:0000256" key="2">
    <source>
        <dbReference type="ARBA" id="ARBA00022722"/>
    </source>
</evidence>
<feature type="domain" description="Helicase ATP-binding" evidence="11">
    <location>
        <begin position="245"/>
        <end position="523"/>
    </location>
</feature>
<dbReference type="RefSeq" id="WP_367777469.1">
    <property type="nucleotide sequence ID" value="NZ_JBFMIA010000001.1"/>
</dbReference>
<comment type="cofactor">
    <cofactor evidence="1">
        <name>[4Fe-4S] cluster</name>
        <dbReference type="ChEBI" id="CHEBI:49883"/>
    </cofactor>
</comment>
<dbReference type="Pfam" id="PF00270">
    <property type="entry name" value="DEAD"/>
    <property type="match status" value="1"/>
</dbReference>